<evidence type="ECO:0000256" key="8">
    <source>
        <dbReference type="ARBA" id="ARBA00022490"/>
    </source>
</evidence>
<dbReference type="GO" id="GO:0006417">
    <property type="term" value="P:regulation of translation"/>
    <property type="evidence" value="ECO:0007669"/>
    <property type="project" value="UniProtKB-KW"/>
</dbReference>
<gene>
    <name evidence="20" type="ORF">CEUTPL_LOCUS4766</name>
</gene>
<evidence type="ECO:0000256" key="11">
    <source>
        <dbReference type="ARBA" id="ARBA00022816"/>
    </source>
</evidence>
<dbReference type="GO" id="GO:0010494">
    <property type="term" value="C:cytoplasmic stress granule"/>
    <property type="evidence" value="ECO:0007669"/>
    <property type="project" value="UniProtKB-SubCell"/>
</dbReference>
<accession>A0A9N9MKH2</accession>
<keyword evidence="21" id="KW-1185">Reference proteome</keyword>
<dbReference type="EMBL" id="OU892278">
    <property type="protein sequence ID" value="CAG9764121.1"/>
    <property type="molecule type" value="Genomic_DNA"/>
</dbReference>
<evidence type="ECO:0000256" key="3">
    <source>
        <dbReference type="ARBA" id="ARBA00004324"/>
    </source>
</evidence>
<dbReference type="GO" id="GO:0000184">
    <property type="term" value="P:nuclear-transcribed mRNA catabolic process, nonsense-mediated decay"/>
    <property type="evidence" value="ECO:0007669"/>
    <property type="project" value="UniProtKB-KW"/>
</dbReference>
<dbReference type="GO" id="GO:0016607">
    <property type="term" value="C:nuclear speck"/>
    <property type="evidence" value="ECO:0007669"/>
    <property type="project" value="UniProtKB-SubCell"/>
</dbReference>
<keyword evidence="17" id="KW-0966">Cell projection</keyword>
<feature type="compositionally biased region" description="Polar residues" evidence="18">
    <location>
        <begin position="295"/>
        <end position="325"/>
    </location>
</feature>
<keyword evidence="16" id="KW-0539">Nucleus</keyword>
<evidence type="ECO:0000256" key="17">
    <source>
        <dbReference type="ARBA" id="ARBA00023273"/>
    </source>
</evidence>
<dbReference type="GO" id="GO:0035145">
    <property type="term" value="C:exon-exon junction complex"/>
    <property type="evidence" value="ECO:0007669"/>
    <property type="project" value="InterPro"/>
</dbReference>
<dbReference type="GO" id="GO:0048471">
    <property type="term" value="C:perinuclear region of cytoplasm"/>
    <property type="evidence" value="ECO:0007669"/>
    <property type="project" value="UniProtKB-SubCell"/>
</dbReference>
<dbReference type="GO" id="GO:0003729">
    <property type="term" value="F:mRNA binding"/>
    <property type="evidence" value="ECO:0007669"/>
    <property type="project" value="InterPro"/>
</dbReference>
<feature type="compositionally biased region" description="Basic and acidic residues" evidence="18">
    <location>
        <begin position="92"/>
        <end position="104"/>
    </location>
</feature>
<dbReference type="GO" id="GO:0030425">
    <property type="term" value="C:dendrite"/>
    <property type="evidence" value="ECO:0007669"/>
    <property type="project" value="UniProtKB-SubCell"/>
</dbReference>
<evidence type="ECO:0000256" key="6">
    <source>
        <dbReference type="ARBA" id="ARBA00019964"/>
    </source>
</evidence>
<keyword evidence="15" id="KW-0508">mRNA splicing</keyword>
<feature type="compositionally biased region" description="Basic and acidic residues" evidence="18">
    <location>
        <begin position="253"/>
        <end position="290"/>
    </location>
</feature>
<feature type="region of interest" description="Disordered" evidence="18">
    <location>
        <begin position="407"/>
        <end position="461"/>
    </location>
</feature>
<dbReference type="GO" id="GO:0006397">
    <property type="term" value="P:mRNA processing"/>
    <property type="evidence" value="ECO:0007669"/>
    <property type="project" value="UniProtKB-KW"/>
</dbReference>
<evidence type="ECO:0000256" key="13">
    <source>
        <dbReference type="ARBA" id="ARBA00022884"/>
    </source>
</evidence>
<keyword evidence="14" id="KW-0866">Nonsense-mediated mRNA decay</keyword>
<evidence type="ECO:0000256" key="15">
    <source>
        <dbReference type="ARBA" id="ARBA00023187"/>
    </source>
</evidence>
<feature type="compositionally biased region" description="Basic and acidic residues" evidence="18">
    <location>
        <begin position="226"/>
        <end position="237"/>
    </location>
</feature>
<feature type="compositionally biased region" description="Polar residues" evidence="18">
    <location>
        <begin position="431"/>
        <end position="454"/>
    </location>
</feature>
<dbReference type="GO" id="GO:0008380">
    <property type="term" value="P:RNA splicing"/>
    <property type="evidence" value="ECO:0007669"/>
    <property type="project" value="UniProtKB-KW"/>
</dbReference>
<dbReference type="PANTHER" id="PTHR13434">
    <property type="entry name" value="PROTEIN CASC3"/>
    <property type="match status" value="1"/>
</dbReference>
<evidence type="ECO:0000256" key="7">
    <source>
        <dbReference type="ARBA" id="ARBA00022448"/>
    </source>
</evidence>
<feature type="compositionally biased region" description="Low complexity" evidence="18">
    <location>
        <begin position="410"/>
        <end position="427"/>
    </location>
</feature>
<feature type="region of interest" description="Disordered" evidence="18">
    <location>
        <begin position="1"/>
        <end position="374"/>
    </location>
</feature>
<keyword evidence="12" id="KW-0810">Translation regulation</keyword>
<comment type="subcellular location">
    <subcellularLocation>
        <location evidence="2">Cell projection</location>
        <location evidence="2">Dendrite</location>
    </subcellularLocation>
    <subcellularLocation>
        <location evidence="1">Cytoplasm</location>
        <location evidence="1">Stress granule</location>
    </subcellularLocation>
    <subcellularLocation>
        <location evidence="4">Cytoplasm</location>
        <location evidence="4">Perinuclear region</location>
    </subcellularLocation>
    <subcellularLocation>
        <location evidence="3">Nucleus speckle</location>
    </subcellularLocation>
</comment>
<feature type="compositionally biased region" description="Acidic residues" evidence="18">
    <location>
        <begin position="36"/>
        <end position="51"/>
    </location>
</feature>
<dbReference type="InterPro" id="IPR018545">
    <property type="entry name" value="Btz_dom"/>
</dbReference>
<keyword evidence="11" id="KW-0509">mRNA transport</keyword>
<dbReference type="GO" id="GO:0005681">
    <property type="term" value="C:spliceosomal complex"/>
    <property type="evidence" value="ECO:0007669"/>
    <property type="project" value="UniProtKB-KW"/>
</dbReference>
<reference evidence="20" key="1">
    <citation type="submission" date="2022-01" db="EMBL/GenBank/DDBJ databases">
        <authorList>
            <person name="King R."/>
        </authorList>
    </citation>
    <scope>NUCLEOTIDE SEQUENCE</scope>
</reference>
<dbReference type="AlphaFoldDB" id="A0A9N9MKH2"/>
<dbReference type="Pfam" id="PF09405">
    <property type="entry name" value="Btz"/>
    <property type="match status" value="1"/>
</dbReference>
<organism evidence="20 21">
    <name type="scientific">Ceutorhynchus assimilis</name>
    <name type="common">cabbage seed weevil</name>
    <dbReference type="NCBI Taxonomy" id="467358"/>
    <lineage>
        <taxon>Eukaryota</taxon>
        <taxon>Metazoa</taxon>
        <taxon>Ecdysozoa</taxon>
        <taxon>Arthropoda</taxon>
        <taxon>Hexapoda</taxon>
        <taxon>Insecta</taxon>
        <taxon>Pterygota</taxon>
        <taxon>Neoptera</taxon>
        <taxon>Endopterygota</taxon>
        <taxon>Coleoptera</taxon>
        <taxon>Polyphaga</taxon>
        <taxon>Cucujiformia</taxon>
        <taxon>Curculionidae</taxon>
        <taxon>Ceutorhynchinae</taxon>
        <taxon>Ceutorhynchus</taxon>
    </lineage>
</organism>
<feature type="compositionally biased region" description="Basic and acidic residues" evidence="18">
    <location>
        <begin position="336"/>
        <end position="345"/>
    </location>
</feature>
<keyword evidence="8" id="KW-0963">Cytoplasm</keyword>
<comment type="similarity">
    <text evidence="5">Belongs to the CASC3 family.</text>
</comment>
<evidence type="ECO:0000256" key="9">
    <source>
        <dbReference type="ARBA" id="ARBA00022664"/>
    </source>
</evidence>
<dbReference type="OrthoDB" id="657902at2759"/>
<dbReference type="Proteomes" id="UP001152799">
    <property type="component" value="Chromosome 2"/>
</dbReference>
<keyword evidence="7" id="KW-0813">Transport</keyword>
<sequence>MEEPQELLVDVTEEKIQENPKIESGVLKEKTSSENSEYDSVDSYSDEEEEQPPVTRARSKTSGLDSPRDSHSENEGSVILEREEGDGQESVPQKKVDDDEDKKNPQYIPKRGTFYEHDDRTAEDLEEQRGEEDPAKVEPESKKKVWQDKKEKWSHDKFDDHEQAPKSRQELVAIYGYDIRNEDGPPRARRRRRYGRGPNKYTRNWEDKNAYSKPPPARPQRKPKNPTREDDGDKEEFPPLGGAEQNRPRTKSKSSESNHDEHIKENDDDKKPFVKQEENRKSFERPDARIKVKPSQEQPQQFRSHNSKQFTENNSDQNYNRSNHITRAGSGRIVKPTREIKDSDYRGFTSKSRQQRGTRSENQTILPPRKRETDFIQSQNFTNKTNHINQVAELEKEINQLNIQDGVYKGSNRNNAQNSNQNRQGSGPPRLQNSEQQKSSKRYSSMRQRSLPETNTPPIPANFSFYPTDYNSTAPPPATQQALLAAAIPPPALVTPQVPVTAAPPPLLQAQFAPPPTFAAPPPPQAYLQAAPPQFIPPTAPPQIVSYVTQAQPAFVQGYQGQFNVNTVTQPAELYQPQGGITYYSADQQIAQRSVPLKRPKAAIPIVAPTDFLENKEMSGFFQVQREELNYNAAPGDTHEVQE</sequence>
<feature type="compositionally biased region" description="Basic and acidic residues" evidence="18">
    <location>
        <begin position="12"/>
        <end position="32"/>
    </location>
</feature>
<dbReference type="InterPro" id="IPR028544">
    <property type="entry name" value="CASC3"/>
</dbReference>
<evidence type="ECO:0000256" key="5">
    <source>
        <dbReference type="ARBA" id="ARBA00009548"/>
    </source>
</evidence>
<keyword evidence="10" id="KW-0747">Spliceosome</keyword>
<evidence type="ECO:0000256" key="2">
    <source>
        <dbReference type="ARBA" id="ARBA00004279"/>
    </source>
</evidence>
<evidence type="ECO:0000256" key="12">
    <source>
        <dbReference type="ARBA" id="ARBA00022845"/>
    </source>
</evidence>
<evidence type="ECO:0000256" key="14">
    <source>
        <dbReference type="ARBA" id="ARBA00023161"/>
    </source>
</evidence>
<feature type="compositionally biased region" description="Basic and acidic residues" evidence="18">
    <location>
        <begin position="113"/>
        <end position="169"/>
    </location>
</feature>
<evidence type="ECO:0000259" key="19">
    <source>
        <dbReference type="SMART" id="SM01044"/>
    </source>
</evidence>
<proteinExistence type="inferred from homology"/>
<keyword evidence="9" id="KW-0507">mRNA processing</keyword>
<name>A0A9N9MKH2_9CUCU</name>
<protein>
    <recommendedName>
        <fullName evidence="6">Protein CASC3</fullName>
    </recommendedName>
</protein>
<evidence type="ECO:0000313" key="21">
    <source>
        <dbReference type="Proteomes" id="UP001152799"/>
    </source>
</evidence>
<dbReference type="GO" id="GO:0051028">
    <property type="term" value="P:mRNA transport"/>
    <property type="evidence" value="ECO:0007669"/>
    <property type="project" value="UniProtKB-KW"/>
</dbReference>
<dbReference type="PANTHER" id="PTHR13434:SF0">
    <property type="entry name" value="PROTEIN CASC3"/>
    <property type="match status" value="1"/>
</dbReference>
<evidence type="ECO:0000256" key="4">
    <source>
        <dbReference type="ARBA" id="ARBA00004556"/>
    </source>
</evidence>
<evidence type="ECO:0000256" key="18">
    <source>
        <dbReference type="SAM" id="MobiDB-lite"/>
    </source>
</evidence>
<evidence type="ECO:0000256" key="1">
    <source>
        <dbReference type="ARBA" id="ARBA00004210"/>
    </source>
</evidence>
<evidence type="ECO:0000313" key="20">
    <source>
        <dbReference type="EMBL" id="CAG9764121.1"/>
    </source>
</evidence>
<feature type="compositionally biased region" description="Polar residues" evidence="18">
    <location>
        <begin position="349"/>
        <end position="365"/>
    </location>
</feature>
<keyword evidence="13" id="KW-0694">RNA-binding</keyword>
<dbReference type="SMART" id="SM01044">
    <property type="entry name" value="Btz"/>
    <property type="match status" value="1"/>
</dbReference>
<evidence type="ECO:0000256" key="16">
    <source>
        <dbReference type="ARBA" id="ARBA00023242"/>
    </source>
</evidence>
<evidence type="ECO:0000256" key="10">
    <source>
        <dbReference type="ARBA" id="ARBA00022728"/>
    </source>
</evidence>
<feature type="domain" description="Btz" evidence="19">
    <location>
        <begin position="77"/>
        <end position="184"/>
    </location>
</feature>